<dbReference type="STRING" id="113226.A0A139IJ69"/>
<feature type="compositionally biased region" description="Basic and acidic residues" evidence="1">
    <location>
        <begin position="1"/>
        <end position="10"/>
    </location>
</feature>
<dbReference type="OrthoDB" id="298939at2759"/>
<evidence type="ECO:0000313" key="3">
    <source>
        <dbReference type="EMBL" id="KXT14685.1"/>
    </source>
</evidence>
<evidence type="ECO:0000313" key="4">
    <source>
        <dbReference type="Proteomes" id="UP000073492"/>
    </source>
</evidence>
<organism evidence="3 4">
    <name type="scientific">Pseudocercospora musae</name>
    <dbReference type="NCBI Taxonomy" id="113226"/>
    <lineage>
        <taxon>Eukaryota</taxon>
        <taxon>Fungi</taxon>
        <taxon>Dikarya</taxon>
        <taxon>Ascomycota</taxon>
        <taxon>Pezizomycotina</taxon>
        <taxon>Dothideomycetes</taxon>
        <taxon>Dothideomycetidae</taxon>
        <taxon>Mycosphaerellales</taxon>
        <taxon>Mycosphaerellaceae</taxon>
        <taxon>Pseudocercospora</taxon>
    </lineage>
</organism>
<feature type="compositionally biased region" description="Basic and acidic residues" evidence="1">
    <location>
        <begin position="821"/>
        <end position="842"/>
    </location>
</feature>
<dbReference type="InterPro" id="IPR014752">
    <property type="entry name" value="Arrestin-like_C"/>
</dbReference>
<feature type="compositionally biased region" description="Pro residues" evidence="1">
    <location>
        <begin position="20"/>
        <end position="34"/>
    </location>
</feature>
<dbReference type="Proteomes" id="UP000073492">
    <property type="component" value="Unassembled WGS sequence"/>
</dbReference>
<dbReference type="InterPro" id="IPR014756">
    <property type="entry name" value="Ig_E-set"/>
</dbReference>
<proteinExistence type="predicted"/>
<dbReference type="InterPro" id="IPR011022">
    <property type="entry name" value="Arrestin_C-like"/>
</dbReference>
<keyword evidence="4" id="KW-1185">Reference proteome</keyword>
<evidence type="ECO:0000259" key="2">
    <source>
        <dbReference type="SMART" id="SM01017"/>
    </source>
</evidence>
<feature type="region of interest" description="Disordered" evidence="1">
    <location>
        <begin position="815"/>
        <end position="842"/>
    </location>
</feature>
<dbReference type="Pfam" id="PF02752">
    <property type="entry name" value="Arrestin_C"/>
    <property type="match status" value="1"/>
</dbReference>
<dbReference type="AlphaFoldDB" id="A0A139IJ69"/>
<reference evidence="3 4" key="1">
    <citation type="submission" date="2015-07" db="EMBL/GenBank/DDBJ databases">
        <title>Comparative genomics of the Sigatoka disease complex on banana suggests a link between parallel evolutionary changes in Pseudocercospora fijiensis and Pseudocercospora eumusae and increased virulence on the banana host.</title>
        <authorList>
            <person name="Chang T.-C."/>
            <person name="Salvucci A."/>
            <person name="Crous P.W."/>
            <person name="Stergiopoulos I."/>
        </authorList>
    </citation>
    <scope>NUCLEOTIDE SEQUENCE [LARGE SCALE GENOMIC DNA]</scope>
    <source>
        <strain evidence="3 4">CBS 116634</strain>
    </source>
</reference>
<dbReference type="Gene3D" id="2.60.40.640">
    <property type="match status" value="2"/>
</dbReference>
<feature type="compositionally biased region" description="Polar residues" evidence="1">
    <location>
        <begin position="127"/>
        <end position="151"/>
    </location>
</feature>
<gene>
    <name evidence="3" type="ORF">AC579_6373</name>
</gene>
<feature type="region of interest" description="Disordered" evidence="1">
    <location>
        <begin position="1"/>
        <end position="199"/>
    </location>
</feature>
<accession>A0A139IJ69</accession>
<protein>
    <recommendedName>
        <fullName evidence="2">Arrestin C-terminal-like domain-containing protein</fullName>
    </recommendedName>
</protein>
<feature type="domain" description="Arrestin C-terminal-like" evidence="2">
    <location>
        <begin position="421"/>
        <end position="569"/>
    </location>
</feature>
<dbReference type="SMART" id="SM01017">
    <property type="entry name" value="Arrestin_C"/>
    <property type="match status" value="1"/>
</dbReference>
<evidence type="ECO:0000256" key="1">
    <source>
        <dbReference type="SAM" id="MobiDB-lite"/>
    </source>
</evidence>
<comment type="caution">
    <text evidence="3">The sequence shown here is derived from an EMBL/GenBank/DDBJ whole genome shotgun (WGS) entry which is preliminary data.</text>
</comment>
<name>A0A139IJ69_9PEZI</name>
<feature type="region of interest" description="Disordered" evidence="1">
    <location>
        <begin position="730"/>
        <end position="758"/>
    </location>
</feature>
<feature type="compositionally biased region" description="Basic residues" evidence="1">
    <location>
        <begin position="79"/>
        <end position="97"/>
    </location>
</feature>
<dbReference type="SUPFAM" id="SSF81296">
    <property type="entry name" value="E set domains"/>
    <property type="match status" value="1"/>
</dbReference>
<sequence>MTSRAQRYEISRPQPIQHEPAPPPPPPALAPAPFTPKASENVDYAAAEPMPWSNGLPRPLSDIRELSEPSLMDNVMRNPGRHQRNNSKASSMKRKGSTKRETIKREETFKTKCAETAPMPKVMQPQKDASSDYSSTPEQLSFFSIPQSSVPRRSSSFQRQARSHTRKPSIRSQPGSSLAPPIRQGFSIPNRGTSQSPVKEARLRLDPVSSDAARRIPSRTHIRIPHPREILEYPSYKHPRLKLELQVSAPLFVGGGSVEGCVKVTVDDNERARQRRSLSIGAISVDLLGFEQVDSARKATFLALGTELIDADHPPPTGMVQPPSPFFADEKFWSLMPSHSALPFMISLPLDTGPPPFQSKHASIRFVLSATALVRDSGKHYRVRTSQDVHVLPTYDPEKALTSLSSPLTASDEWRTARAAGQETLRVTAGLHRQVWVSGSSIFVDVHILNQYRKPVRKLELSLERDILCYKHAAASTLEKSAGQARIFESNERAILVRSCYKTGSAGWNGVEPHTADVRTCELELPRGHGTVRCGKYFEVRYFLNVTAATGNSKTVSVQLPIILVHMNSLDVMPNSVAQVAVAIEEKRAHRRLNHSRSGRRENGHSRQRSFSSPAQTLDLRRQPSYAQGRAFAAPRQQSLDRQREQRADMDELRGILDSSPRKHAAAFPKGAPAWKTASHASLGTLAFPNRSTETLGMLGAMSYNAPGSIRVGQEQDGDAGGLNGRLLRIESTNSMRSKKPSLFPLRSRKDDQNDGPRIGKATAQAHIGPYSLGLSTTTTTRRVSTDGLSERSGIATNFRDKLDRSRFEFQAVRKKASGGFKERWLESRRNGDDEKERDGWI</sequence>
<feature type="region of interest" description="Disordered" evidence="1">
    <location>
        <begin position="591"/>
        <end position="647"/>
    </location>
</feature>
<dbReference type="EMBL" id="LFZO01000077">
    <property type="protein sequence ID" value="KXT14685.1"/>
    <property type="molecule type" value="Genomic_DNA"/>
</dbReference>
<feature type="compositionally biased region" description="Basic and acidic residues" evidence="1">
    <location>
        <begin position="98"/>
        <end position="113"/>
    </location>
</feature>